<accession>A0A2L0F064</accession>
<dbReference type="Proteomes" id="UP000238348">
    <property type="component" value="Chromosome"/>
</dbReference>
<feature type="binding site" evidence="5">
    <location>
        <position position="70"/>
    </location>
    <ligand>
        <name>ATP</name>
        <dbReference type="ChEBI" id="CHEBI:30616"/>
    </ligand>
</feature>
<dbReference type="RefSeq" id="WP_104983379.1">
    <property type="nucleotide sequence ID" value="NZ_CP012673.1"/>
</dbReference>
<dbReference type="Pfam" id="PF00069">
    <property type="entry name" value="Pkinase"/>
    <property type="match status" value="1"/>
</dbReference>
<dbReference type="InterPro" id="IPR011044">
    <property type="entry name" value="Quino_amine_DH_bsu"/>
</dbReference>
<feature type="domain" description="Protein kinase" evidence="7">
    <location>
        <begin position="37"/>
        <end position="403"/>
    </location>
</feature>
<evidence type="ECO:0000256" key="2">
    <source>
        <dbReference type="ARBA" id="ARBA00022741"/>
    </source>
</evidence>
<keyword evidence="2 5" id="KW-0547">Nucleotide-binding</keyword>
<dbReference type="InterPro" id="IPR000719">
    <property type="entry name" value="Prot_kinase_dom"/>
</dbReference>
<dbReference type="SMART" id="SM00220">
    <property type="entry name" value="S_TKc"/>
    <property type="match status" value="1"/>
</dbReference>
<sequence>MDRTLVDEGSSSRDPGPVPMPPGGLAHAPGDVLDRRYLLRVRLGRGGFGDVWRAEELLPDGAPFREVALKLLVSDFVEAPDWAEEAKLLASFRHPSLVTIYAAGILHGTPRTPFVAMELLEGRNLADLIRYRGRIPWRRVVAWARDVAGALDVIHARGVVHLDLKPANLFLTHDGALKVLDFGISRRAGPTPSGPVSRAPGAAPAFAGGAVAVAAPGAVAFAGTVPLPGAALAVAAPAGAAASPGAVTPPGALGELGTAAFLAERDVYASTRRAFAGANSPAAARSVIGTPGFMAPEVLEMAEPTAATDAYALAVCIVQLATGRLPHDVSSEPDDCADPPRVSAWWADLRAATLRGAMRDLARDPARLPRGLVALLVRLLSIDPAHRRVAPGRLKQLLDEVWERPHGVPDPPYRGLAPLSSTDEGLLFGRDDDIARLGRELEFEPCVILQGPRGSGKTSLASAGLVPHLARRHVDHKDDWIEARVSPNAPPSGDPVATPHADPDAALARALAAVSPELETADLAALTRFCMASPVGVALVVDPIAPLGAGRLAALVSALAGGEAPRGLRLIGVLDEADERAAELLASPAGEGLRAALRYVGLPAAAAVKDLVARPAALAGAEVRGLGHVAAEVQRELRSGGAALSFVALALAAWWDARDASGALHAEAWDRLGGVRGALARHADAALAALDPPRRAVADELLLRLGAMDGSRVRWAEDELVETTSSPAEATEVLGALECARLLSRRDRTVELAHGALVSSWPHLAATRAMHMDRLILLERLREAGDVWDRSGEQPELLLRRDLLDQIKAGAVDVDRLPRRERALARESLRRARVQHAKKLGAAAAIGLALGAAVAAERWFAARQAGAEAARRAAEERADLAEIIGKSRRTEDPYHRAAWIAAAMERRADDGALPLDLAAAARGLPRAHFLTLDGATSPALPWDARWVIAGGPGGAMIVADLIPPDPEVIEGVELDADPETVARAKSPRVLSLRPHDAPHVERVPFAFDTAVATRSVTGEVHVFRLQEGGTVALAAVSPVRCSSAVHVAEAAPVLACSTDGGVARWDMRRGGGAGAVDRHPFRGNVLGVSPDGERVAAVLGRRALLWEPTGVPAEGAAAGAAAGRSAEIALASPAVLGRFSPRDPVIALVQQGRTSIVAFDRPGVPLLELDTDPAPASARWDAGGLDLGVCGGGGSVWHYLRAGGRAPGDPPPPEGSPCEATPDQRAPRPLRSRGEANDVAERDVGPHVFLGGWRLPDGRVLTRDLVLFTPGPPAAERLLGFEGRDPGGSPEALDAGASAAAALRSGGTVAFQIGGEVRLYDEGTRRRVAARKGHLLRRCDDGRVAAYRQEDGVWRVFDALTDATVELVPRAPAFVLGVDAACRTLFTQELDGNLVATSFRDLASRTLAVTDGYVYEARPSPARGGVGPGLWLAFSSGAVARLDEARSEVRVLGYATPRASAIGDGPLPGDVAFADATGVVVVRQGGVAERVLDASSAAEWEDIAAAPDGRTMLLASADRIAVLDLLRREIVGAMPSEGRERLAPWDAEGSALSWSFGRAGGPTGVVVPRGLPLAKRVGEAVSNLRAQGKRLVARQ</sequence>
<name>A0A2L0F064_SORCE</name>
<dbReference type="PROSITE" id="PS01234">
    <property type="entry name" value="GATB"/>
    <property type="match status" value="1"/>
</dbReference>
<dbReference type="PROSITE" id="PS50011">
    <property type="entry name" value="PROTEIN_KINASE_DOM"/>
    <property type="match status" value="1"/>
</dbReference>
<dbReference type="OrthoDB" id="5476474at2"/>
<dbReference type="InterPro" id="IPR017441">
    <property type="entry name" value="Protein_kinase_ATP_BS"/>
</dbReference>
<dbReference type="Pfam" id="PF20703">
    <property type="entry name" value="nSTAND1"/>
    <property type="match status" value="1"/>
</dbReference>
<dbReference type="PANTHER" id="PTHR44329:SF288">
    <property type="entry name" value="MITOGEN-ACTIVATED PROTEIN KINASE KINASE KINASE 20"/>
    <property type="match status" value="1"/>
</dbReference>
<dbReference type="GO" id="GO:0016884">
    <property type="term" value="F:carbon-nitrogen ligase activity, with glutamine as amido-N-donor"/>
    <property type="evidence" value="ECO:0007669"/>
    <property type="project" value="InterPro"/>
</dbReference>
<dbReference type="PANTHER" id="PTHR44329">
    <property type="entry name" value="SERINE/THREONINE-PROTEIN KINASE TNNI3K-RELATED"/>
    <property type="match status" value="1"/>
</dbReference>
<dbReference type="InterPro" id="IPR049052">
    <property type="entry name" value="nSTAND1"/>
</dbReference>
<dbReference type="CDD" id="cd14014">
    <property type="entry name" value="STKc_PknB_like"/>
    <property type="match status" value="1"/>
</dbReference>
<keyword evidence="4 5" id="KW-0067">ATP-binding</keyword>
<evidence type="ECO:0000256" key="6">
    <source>
        <dbReference type="SAM" id="MobiDB-lite"/>
    </source>
</evidence>
<feature type="region of interest" description="Disordered" evidence="6">
    <location>
        <begin position="1201"/>
        <end position="1239"/>
    </location>
</feature>
<feature type="region of interest" description="Disordered" evidence="6">
    <location>
        <begin position="1"/>
        <end position="27"/>
    </location>
</feature>
<evidence type="ECO:0000256" key="3">
    <source>
        <dbReference type="ARBA" id="ARBA00022777"/>
    </source>
</evidence>
<evidence type="ECO:0000259" key="7">
    <source>
        <dbReference type="PROSITE" id="PS50011"/>
    </source>
</evidence>
<dbReference type="GO" id="GO:0005524">
    <property type="term" value="F:ATP binding"/>
    <property type="evidence" value="ECO:0007669"/>
    <property type="project" value="UniProtKB-UniRule"/>
</dbReference>
<protein>
    <submittedName>
        <fullName evidence="8">Protein kinase</fullName>
        <ecNumber evidence="8">2.7.11.1</ecNumber>
    </submittedName>
</protein>
<evidence type="ECO:0000313" key="8">
    <source>
        <dbReference type="EMBL" id="AUX44923.1"/>
    </source>
</evidence>
<reference evidence="8 9" key="1">
    <citation type="submission" date="2015-09" db="EMBL/GenBank/DDBJ databases">
        <title>Sorangium comparison.</title>
        <authorList>
            <person name="Zaburannyi N."/>
            <person name="Bunk B."/>
            <person name="Overmann J."/>
            <person name="Mueller R."/>
        </authorList>
    </citation>
    <scope>NUCLEOTIDE SEQUENCE [LARGE SCALE GENOMIC DNA]</scope>
    <source>
        <strain evidence="8 9">So ce26</strain>
    </source>
</reference>
<dbReference type="PROSITE" id="PS00107">
    <property type="entry name" value="PROTEIN_KINASE_ATP"/>
    <property type="match status" value="1"/>
</dbReference>
<organism evidence="8 9">
    <name type="scientific">Sorangium cellulosum</name>
    <name type="common">Polyangium cellulosum</name>
    <dbReference type="NCBI Taxonomy" id="56"/>
    <lineage>
        <taxon>Bacteria</taxon>
        <taxon>Pseudomonadati</taxon>
        <taxon>Myxococcota</taxon>
        <taxon>Polyangia</taxon>
        <taxon>Polyangiales</taxon>
        <taxon>Polyangiaceae</taxon>
        <taxon>Sorangium</taxon>
    </lineage>
</organism>
<dbReference type="Gene3D" id="1.10.510.10">
    <property type="entry name" value="Transferase(Phosphotransferase) domain 1"/>
    <property type="match status" value="1"/>
</dbReference>
<keyword evidence="1 8" id="KW-0808">Transferase</keyword>
<evidence type="ECO:0000256" key="4">
    <source>
        <dbReference type="ARBA" id="ARBA00022840"/>
    </source>
</evidence>
<dbReference type="SUPFAM" id="SSF50969">
    <property type="entry name" value="YVTN repeat-like/Quinoprotein amine dehydrogenase"/>
    <property type="match status" value="2"/>
</dbReference>
<gene>
    <name evidence="8" type="ORF">SOCE26_063930</name>
</gene>
<dbReference type="Gene3D" id="3.30.200.20">
    <property type="entry name" value="Phosphorylase Kinase, domain 1"/>
    <property type="match status" value="1"/>
</dbReference>
<dbReference type="GO" id="GO:0004674">
    <property type="term" value="F:protein serine/threonine kinase activity"/>
    <property type="evidence" value="ECO:0007669"/>
    <property type="project" value="UniProtKB-EC"/>
</dbReference>
<dbReference type="PROSITE" id="PS00108">
    <property type="entry name" value="PROTEIN_KINASE_ST"/>
    <property type="match status" value="1"/>
</dbReference>
<evidence type="ECO:0000313" key="9">
    <source>
        <dbReference type="Proteomes" id="UP000238348"/>
    </source>
</evidence>
<evidence type="ECO:0000256" key="5">
    <source>
        <dbReference type="PROSITE-ProRule" id="PRU10141"/>
    </source>
</evidence>
<dbReference type="InterPro" id="IPR008271">
    <property type="entry name" value="Ser/Thr_kinase_AS"/>
</dbReference>
<dbReference type="EMBL" id="CP012673">
    <property type="protein sequence ID" value="AUX44923.1"/>
    <property type="molecule type" value="Genomic_DNA"/>
</dbReference>
<evidence type="ECO:0000256" key="1">
    <source>
        <dbReference type="ARBA" id="ARBA00022679"/>
    </source>
</evidence>
<proteinExistence type="predicted"/>
<dbReference type="InterPro" id="IPR011009">
    <property type="entry name" value="Kinase-like_dom_sf"/>
</dbReference>
<dbReference type="SUPFAM" id="SSF56112">
    <property type="entry name" value="Protein kinase-like (PK-like)"/>
    <property type="match status" value="1"/>
</dbReference>
<dbReference type="InterPro" id="IPR051681">
    <property type="entry name" value="Ser/Thr_Kinases-Pseudokinases"/>
</dbReference>
<keyword evidence="3 8" id="KW-0418">Kinase</keyword>
<dbReference type="EC" id="2.7.11.1" evidence="8"/>
<dbReference type="InterPro" id="IPR017958">
    <property type="entry name" value="Gln-tRNA_amidoTrfase_suB_CS"/>
</dbReference>